<dbReference type="CDD" id="cd00383">
    <property type="entry name" value="trans_reg_C"/>
    <property type="match status" value="1"/>
</dbReference>
<keyword evidence="3" id="KW-0902">Two-component regulatory system</keyword>
<dbReference type="InterPro" id="IPR036388">
    <property type="entry name" value="WH-like_DNA-bd_sf"/>
</dbReference>
<evidence type="ECO:0000256" key="8">
    <source>
        <dbReference type="SAM" id="MobiDB-lite"/>
    </source>
</evidence>
<dbReference type="AlphaFoldDB" id="A0A8J2UHP4"/>
<dbReference type="Proteomes" id="UP000607559">
    <property type="component" value="Unassembled WGS sequence"/>
</dbReference>
<dbReference type="Gene3D" id="1.10.10.10">
    <property type="entry name" value="Winged helix-like DNA-binding domain superfamily/Winged helix DNA-binding domain"/>
    <property type="match status" value="1"/>
</dbReference>
<dbReference type="SUPFAM" id="SSF52172">
    <property type="entry name" value="CheY-like"/>
    <property type="match status" value="1"/>
</dbReference>
<evidence type="ECO:0000313" key="12">
    <source>
        <dbReference type="Proteomes" id="UP000607559"/>
    </source>
</evidence>
<dbReference type="GO" id="GO:0005829">
    <property type="term" value="C:cytosol"/>
    <property type="evidence" value="ECO:0007669"/>
    <property type="project" value="TreeGrafter"/>
</dbReference>
<dbReference type="Gene3D" id="6.10.250.690">
    <property type="match status" value="1"/>
</dbReference>
<feature type="compositionally biased region" description="Gly residues" evidence="8">
    <location>
        <begin position="126"/>
        <end position="147"/>
    </location>
</feature>
<dbReference type="FunFam" id="1.10.10.10:FF:000018">
    <property type="entry name" value="DNA-binding response regulator ResD"/>
    <property type="match status" value="1"/>
</dbReference>
<keyword evidence="2 6" id="KW-0597">Phosphoprotein</keyword>
<comment type="function">
    <text evidence="5">This protein is a positive regulator for the phosphate regulon. Transcription of this operon is positively regulated by PhoB and PhoR when phosphate is limited.</text>
</comment>
<dbReference type="InterPro" id="IPR039420">
    <property type="entry name" value="WalR-like"/>
</dbReference>
<dbReference type="GO" id="GO:0006355">
    <property type="term" value="P:regulation of DNA-templated transcription"/>
    <property type="evidence" value="ECO:0007669"/>
    <property type="project" value="InterPro"/>
</dbReference>
<dbReference type="InterPro" id="IPR001867">
    <property type="entry name" value="OmpR/PhoB-type_DNA-bd"/>
</dbReference>
<dbReference type="PROSITE" id="PS51755">
    <property type="entry name" value="OMPR_PHOB"/>
    <property type="match status" value="1"/>
</dbReference>
<feature type="modified residue" description="4-aspartylphosphate" evidence="6">
    <location>
        <position position="52"/>
    </location>
</feature>
<dbReference type="Gene3D" id="3.40.50.2300">
    <property type="match status" value="1"/>
</dbReference>
<evidence type="ECO:0000256" key="6">
    <source>
        <dbReference type="PROSITE-ProRule" id="PRU00169"/>
    </source>
</evidence>
<dbReference type="Pfam" id="PF00072">
    <property type="entry name" value="Response_reg"/>
    <property type="match status" value="1"/>
</dbReference>
<dbReference type="GO" id="GO:0000976">
    <property type="term" value="F:transcription cis-regulatory region binding"/>
    <property type="evidence" value="ECO:0007669"/>
    <property type="project" value="TreeGrafter"/>
</dbReference>
<dbReference type="GO" id="GO:0000156">
    <property type="term" value="F:phosphorelay response regulator activity"/>
    <property type="evidence" value="ECO:0007669"/>
    <property type="project" value="TreeGrafter"/>
</dbReference>
<dbReference type="SMART" id="SM00862">
    <property type="entry name" value="Trans_reg_C"/>
    <property type="match status" value="1"/>
</dbReference>
<evidence type="ECO:0000256" key="4">
    <source>
        <dbReference type="ARBA" id="ARBA00023125"/>
    </source>
</evidence>
<feature type="region of interest" description="Disordered" evidence="8">
    <location>
        <begin position="126"/>
        <end position="154"/>
    </location>
</feature>
<evidence type="ECO:0000256" key="5">
    <source>
        <dbReference type="ARBA" id="ARBA00024735"/>
    </source>
</evidence>
<reference evidence="11" key="2">
    <citation type="submission" date="2020-09" db="EMBL/GenBank/DDBJ databases">
        <authorList>
            <person name="Sun Q."/>
            <person name="Zhou Y."/>
        </authorList>
    </citation>
    <scope>NUCLEOTIDE SEQUENCE</scope>
    <source>
        <strain evidence="11">CGMCC 1.15448</strain>
    </source>
</reference>
<dbReference type="SUPFAM" id="SSF46894">
    <property type="entry name" value="C-terminal effector domain of the bipartite response regulators"/>
    <property type="match status" value="1"/>
</dbReference>
<dbReference type="InterPro" id="IPR016032">
    <property type="entry name" value="Sig_transdc_resp-reg_C-effctor"/>
</dbReference>
<organism evidence="11 12">
    <name type="scientific">Puia dinghuensis</name>
    <dbReference type="NCBI Taxonomy" id="1792502"/>
    <lineage>
        <taxon>Bacteria</taxon>
        <taxon>Pseudomonadati</taxon>
        <taxon>Bacteroidota</taxon>
        <taxon>Chitinophagia</taxon>
        <taxon>Chitinophagales</taxon>
        <taxon>Chitinophagaceae</taxon>
        <taxon>Puia</taxon>
    </lineage>
</organism>
<proteinExistence type="predicted"/>
<dbReference type="PANTHER" id="PTHR48111:SF40">
    <property type="entry name" value="PHOSPHATE REGULON TRANSCRIPTIONAL REGULATORY PROTEIN PHOB"/>
    <property type="match status" value="1"/>
</dbReference>
<evidence type="ECO:0000256" key="2">
    <source>
        <dbReference type="ARBA" id="ARBA00022553"/>
    </source>
</evidence>
<dbReference type="InterPro" id="IPR001789">
    <property type="entry name" value="Sig_transdc_resp-reg_receiver"/>
</dbReference>
<dbReference type="EMBL" id="BMJC01000005">
    <property type="protein sequence ID" value="GGB19301.1"/>
    <property type="molecule type" value="Genomic_DNA"/>
</dbReference>
<keyword evidence="4 7" id="KW-0238">DNA-binding</keyword>
<comment type="caution">
    <text evidence="11">The sequence shown here is derived from an EMBL/GenBank/DDBJ whole genome shotgun (WGS) entry which is preliminary data.</text>
</comment>
<evidence type="ECO:0000256" key="7">
    <source>
        <dbReference type="PROSITE-ProRule" id="PRU01091"/>
    </source>
</evidence>
<evidence type="ECO:0000259" key="9">
    <source>
        <dbReference type="PROSITE" id="PS50110"/>
    </source>
</evidence>
<sequence length="257" mass="28707">MYEILLVEDDPSIANLLNLHLRAPDFRVTVCEEAAKAPERLRSMVFDLIILDILLPDGNGIEICRRIRAEKNWTPVLMLSALSDESDKVLALEIGADDYLTKPFGVGELMARVRALLRRRPVVEGQGQGLGEGGAMGVQAGTEGGSASGPATEAGQGPGIIEYRDLMIDRPKRKVTMRGQRLELTPKEFDLLCLLAEHPGKTFSRHELLEIIWGFAFQEYEHTVTSHINRLRIKIEPNLNKPEYILTTWGAGYRFAE</sequence>
<dbReference type="PROSITE" id="PS50110">
    <property type="entry name" value="RESPONSE_REGULATORY"/>
    <property type="match status" value="1"/>
</dbReference>
<accession>A0A8J2UHP4</accession>
<dbReference type="GO" id="GO:0032993">
    <property type="term" value="C:protein-DNA complex"/>
    <property type="evidence" value="ECO:0007669"/>
    <property type="project" value="TreeGrafter"/>
</dbReference>
<dbReference type="SMART" id="SM00448">
    <property type="entry name" value="REC"/>
    <property type="match status" value="1"/>
</dbReference>
<dbReference type="InterPro" id="IPR011006">
    <property type="entry name" value="CheY-like_superfamily"/>
</dbReference>
<reference evidence="11" key="1">
    <citation type="journal article" date="2014" name="Int. J. Syst. Evol. Microbiol.">
        <title>Complete genome sequence of Corynebacterium casei LMG S-19264T (=DSM 44701T), isolated from a smear-ripened cheese.</title>
        <authorList>
            <consortium name="US DOE Joint Genome Institute (JGI-PGF)"/>
            <person name="Walter F."/>
            <person name="Albersmeier A."/>
            <person name="Kalinowski J."/>
            <person name="Ruckert C."/>
        </authorList>
    </citation>
    <scope>NUCLEOTIDE SEQUENCE</scope>
    <source>
        <strain evidence="11">CGMCC 1.15448</strain>
    </source>
</reference>
<dbReference type="Pfam" id="PF00486">
    <property type="entry name" value="Trans_reg_C"/>
    <property type="match status" value="1"/>
</dbReference>
<dbReference type="CDD" id="cd17574">
    <property type="entry name" value="REC_OmpR"/>
    <property type="match status" value="1"/>
</dbReference>
<evidence type="ECO:0000256" key="3">
    <source>
        <dbReference type="ARBA" id="ARBA00023012"/>
    </source>
</evidence>
<dbReference type="PANTHER" id="PTHR48111">
    <property type="entry name" value="REGULATOR OF RPOS"/>
    <property type="match status" value="1"/>
</dbReference>
<feature type="DNA-binding region" description="OmpR/PhoB-type" evidence="7">
    <location>
        <begin position="158"/>
        <end position="257"/>
    </location>
</feature>
<gene>
    <name evidence="11" type="primary">drrA</name>
    <name evidence="11" type="ORF">GCM10011511_48730</name>
</gene>
<feature type="domain" description="OmpR/PhoB-type" evidence="10">
    <location>
        <begin position="158"/>
        <end position="257"/>
    </location>
</feature>
<feature type="domain" description="Response regulatory" evidence="9">
    <location>
        <begin position="3"/>
        <end position="117"/>
    </location>
</feature>
<dbReference type="RefSeq" id="WP_188936691.1">
    <property type="nucleotide sequence ID" value="NZ_BMJC01000005.1"/>
</dbReference>
<evidence type="ECO:0000256" key="1">
    <source>
        <dbReference type="ARBA" id="ARBA00013332"/>
    </source>
</evidence>
<evidence type="ECO:0000313" key="11">
    <source>
        <dbReference type="EMBL" id="GGB19301.1"/>
    </source>
</evidence>
<protein>
    <recommendedName>
        <fullName evidence="1">Phosphate regulon transcriptional regulatory protein PhoB</fullName>
    </recommendedName>
</protein>
<name>A0A8J2UHP4_9BACT</name>
<keyword evidence="12" id="KW-1185">Reference proteome</keyword>
<evidence type="ECO:0000259" key="10">
    <source>
        <dbReference type="PROSITE" id="PS51755"/>
    </source>
</evidence>